<evidence type="ECO:0000313" key="3">
    <source>
        <dbReference type="EMBL" id="ABQ08081.1"/>
    </source>
</evidence>
<sequence>MASSMKSLSQLSLSHQKSSTKKKKSSQNTNSSNNQVDNNSDNINFTFNKSSKYLRMPRKLLLHSLRLQLNHPIKKKKETRFILTRLQLLDHQFCLDRIRYLYQSYYDQGMKFQMWPENILKIVQSTEYSVIQKYFEDYLVLFQGQIDQHKNELASQSLTFPSTLSSLDTIDIRLNEFVRLHHIDLIRTVQYRVNKFKDDIHEKELFKRLSYYYLNTNQFETITRLTTIRKQQMSLFEKLTMFEQRILCRQLPKSLDSILPKIDTTKLTNKHYKMLQELKRVTLNVKFQEYEEEIQHYEDLYQQEFISLQEQIQNPSSSDHKHQTDILMYSLQLYLNHYAQKMMRQIRFKEACLRVKLTRHHRRQQSLLQKNIIDVYPQVIIDVPKISMNRVQLEYLSKNGK</sequence>
<name>A5HC82_ADIVA</name>
<feature type="compositionally biased region" description="Low complexity" evidence="1">
    <location>
        <begin position="1"/>
        <end position="17"/>
    </location>
</feature>
<feature type="region of interest" description="Disordered" evidence="1">
    <location>
        <begin position="1"/>
        <end position="43"/>
    </location>
</feature>
<dbReference type="AlphaFoldDB" id="A5HC82"/>
<reference evidence="3" key="2">
    <citation type="journal article" date="2010" name="Mob. DNA">
        <title>A subtelomeric non-LTR retrotransposon Hebe in the bdelloid rotifer Adineta vaga is subject to inactivation by deletions but not 5' truncations.</title>
        <authorList>
            <person name="Gladyshev E.A."/>
            <person name="Arkhipova I.R."/>
        </authorList>
    </citation>
    <scope>NUCLEOTIDE SEQUENCE</scope>
</reference>
<accession>A5HC82</accession>
<evidence type="ECO:0000256" key="1">
    <source>
        <dbReference type="SAM" id="MobiDB-lite"/>
    </source>
</evidence>
<evidence type="ECO:0000313" key="2">
    <source>
        <dbReference type="EMBL" id="ABQ08076.1"/>
    </source>
</evidence>
<dbReference type="EMBL" id="EF485019">
    <property type="protein sequence ID" value="ABQ08076.1"/>
    <property type="molecule type" value="Genomic_DNA"/>
</dbReference>
<proteinExistence type="predicted"/>
<organism evidence="2">
    <name type="scientific">Adineta vaga</name>
    <name type="common">Rotifer</name>
    <name type="synonym">Callidina vaga</name>
    <dbReference type="NCBI Taxonomy" id="104782"/>
    <lineage>
        <taxon>Eukaryota</taxon>
        <taxon>Metazoa</taxon>
        <taxon>Spiralia</taxon>
        <taxon>Gnathifera</taxon>
        <taxon>Rotifera</taxon>
        <taxon>Eurotatoria</taxon>
        <taxon>Bdelloidea</taxon>
        <taxon>Adinetida</taxon>
        <taxon>Adinetidae</taxon>
        <taxon>Adineta</taxon>
    </lineage>
</organism>
<protein>
    <submittedName>
        <fullName evidence="2">Uncharacterized protein</fullName>
    </submittedName>
</protein>
<dbReference type="EMBL" id="EF485020">
    <property type="protein sequence ID" value="ABQ08081.1"/>
    <property type="molecule type" value="Genomic_DNA"/>
</dbReference>
<reference evidence="2" key="1">
    <citation type="journal article" date="2007" name="Proc. Natl. Acad. Sci. U.S.A.">
        <title>Telomere-associated endonuclease-deficient Penelope-like retroelements in diverse eukaryotes.</title>
        <authorList>
            <person name="Gladyshev E.A."/>
            <person name="Arkhipova I.R."/>
        </authorList>
    </citation>
    <scope>NUCLEOTIDE SEQUENCE</scope>
</reference>
<feature type="compositionally biased region" description="Low complexity" evidence="1">
    <location>
        <begin position="26"/>
        <end position="40"/>
    </location>
</feature>